<dbReference type="KEGG" id="cvn:111107070"/>
<protein>
    <submittedName>
        <fullName evidence="3">Uncharacterized protein LOC111107070</fullName>
    </submittedName>
</protein>
<feature type="region of interest" description="Disordered" evidence="1">
    <location>
        <begin position="876"/>
        <end position="925"/>
    </location>
</feature>
<dbReference type="RefSeq" id="XP_022297751.1">
    <property type="nucleotide sequence ID" value="XM_022442043.1"/>
</dbReference>
<evidence type="ECO:0000313" key="2">
    <source>
        <dbReference type="Proteomes" id="UP000694844"/>
    </source>
</evidence>
<feature type="compositionally biased region" description="Basic and acidic residues" evidence="1">
    <location>
        <begin position="15"/>
        <end position="54"/>
    </location>
</feature>
<gene>
    <name evidence="3" type="primary">LOC111107070</name>
</gene>
<dbReference type="PANTHER" id="PTHR46601:SF2">
    <property type="entry name" value="UBIQUITIN-LIKE PROTEASE FAMILY PROFILE DOMAIN-CONTAINING PROTEIN"/>
    <property type="match status" value="1"/>
</dbReference>
<reference evidence="3" key="2">
    <citation type="submission" date="2025-08" db="UniProtKB">
        <authorList>
            <consortium name="RefSeq"/>
        </authorList>
    </citation>
    <scope>IDENTIFICATION</scope>
    <source>
        <tissue evidence="3">Whole sample</tissue>
    </source>
</reference>
<feature type="compositionally biased region" description="Basic and acidic residues" evidence="1">
    <location>
        <begin position="909"/>
        <end position="925"/>
    </location>
</feature>
<feature type="region of interest" description="Disordered" evidence="1">
    <location>
        <begin position="1"/>
        <end position="115"/>
    </location>
</feature>
<dbReference type="OrthoDB" id="6375801at2759"/>
<reference evidence="2" key="1">
    <citation type="submission" date="2024-06" db="UniProtKB">
        <authorList>
            <consortium name="RefSeq"/>
        </authorList>
    </citation>
    <scope>NUCLEOTIDE SEQUENCE [LARGE SCALE GENOMIC DNA]</scope>
</reference>
<dbReference type="PANTHER" id="PTHR46601">
    <property type="entry name" value="ULP_PROTEASE DOMAIN-CONTAINING PROTEIN"/>
    <property type="match status" value="1"/>
</dbReference>
<organism evidence="2 3">
    <name type="scientific">Crassostrea virginica</name>
    <name type="common">Eastern oyster</name>
    <dbReference type="NCBI Taxonomy" id="6565"/>
    <lineage>
        <taxon>Eukaryota</taxon>
        <taxon>Metazoa</taxon>
        <taxon>Spiralia</taxon>
        <taxon>Lophotrochozoa</taxon>
        <taxon>Mollusca</taxon>
        <taxon>Bivalvia</taxon>
        <taxon>Autobranchia</taxon>
        <taxon>Pteriomorphia</taxon>
        <taxon>Ostreida</taxon>
        <taxon>Ostreoidea</taxon>
        <taxon>Ostreidae</taxon>
        <taxon>Crassostrea</taxon>
    </lineage>
</organism>
<sequence length="952" mass="110486">MALTSAERSRRWRERQKQDPEKHQKYLQKEKQRYQERKKVGKLKNVEELSEREKRAVRKQWRKNQQNKRKKDKETKNLLSSNTPPNSPCQDLAHEEAPLDGRTSRGRKKIRKDRSKAYREINKLRVKLAQKEKDVARYKKRFYRERVKNKNLDSPRTKTNTLIRGQKVSDEVKRTLNFHHSLVKGIREKYRLSVDRRNKELFINVLTSKLLRKYRLKKYTARAFGYSRKRVTLDHEENIKTRQGLFKRDRTRVDELQTSVRSFLQRDDNSRTAAGKKDSITRNKVKKQKRFLNDDLKNLHDKFLSEFPNLKLSYSLFCRFRPFWVLKATEKDRETCLCIKHENLQYQVDKLKGLGLISTTNFNALAAEVCCETESKACMYRECVQCKDKQVEILDGDLGKQVTWKKWASRRVEKVKRVQGEDVKYVTSLTMREDESGSVMSLVGEFQENLKKNCRHFFNIKHQYIALRTLRQNMTESEVLIHIDFSENYQCKYNREIQSVHFGANQNQVTLHTGVFYYKDTCTGFCTISDYNKHGPPAIWAHLKPILSLLRSTYPDITTVYFVSDGPTTQYRCKANFYLLSSLFFDWGFQVANWSFLEAGHGKGPADGIGGSVKRAADAFVLKGGSITNADSMKTALQQKESSIRFFSVSQADVEEIQRILPADLDPVPQTMKLHQVYSDERNKLSVRVLSCFCAQPKSCECFEPSSFTFTTMTASMGSPSADPSIESRPSTTDTDWIGKWCVVLYDDMPFPGIVQDVDDEDFEVKVMHRIGQNPAAWHEIDEIMDAQAVQRQINETVRIANNEMLSSFSDLLDSRLSEMQRSISENQKAIAEKQEARIEKVMSDGYKFKKRGNEEQHKHSVKVLSKIQEANESIKEQKIEEGSTQNCRSIGFRGREENQQSTDTGGEESQRGKGKETQGFERVDKALPHTTVVDSDNIQGIYMEARSLLSM</sequence>
<keyword evidence="2" id="KW-1185">Reference proteome</keyword>
<dbReference type="AlphaFoldDB" id="A0A8B8B3C5"/>
<dbReference type="GeneID" id="111107070"/>
<feature type="compositionally biased region" description="Basic residues" evidence="1">
    <location>
        <begin position="55"/>
        <end position="71"/>
    </location>
</feature>
<evidence type="ECO:0000313" key="3">
    <source>
        <dbReference type="RefSeq" id="XP_022297751.1"/>
    </source>
</evidence>
<feature type="compositionally biased region" description="Basic residues" evidence="1">
    <location>
        <begin position="104"/>
        <end position="114"/>
    </location>
</feature>
<dbReference type="Proteomes" id="UP000694844">
    <property type="component" value="Chromosome 1"/>
</dbReference>
<accession>A0A8B8B3C5</accession>
<proteinExistence type="predicted"/>
<feature type="compositionally biased region" description="Basic and acidic residues" evidence="1">
    <location>
        <begin position="92"/>
        <end position="103"/>
    </location>
</feature>
<evidence type="ECO:0000256" key="1">
    <source>
        <dbReference type="SAM" id="MobiDB-lite"/>
    </source>
</evidence>
<name>A0A8B8B3C5_CRAVI</name>